<organism evidence="14 15">
    <name type="scientific">Mycobacterium bohemicum DSM 44277</name>
    <dbReference type="NCBI Taxonomy" id="1236609"/>
    <lineage>
        <taxon>Bacteria</taxon>
        <taxon>Bacillati</taxon>
        <taxon>Actinomycetota</taxon>
        <taxon>Actinomycetes</taxon>
        <taxon>Mycobacteriales</taxon>
        <taxon>Mycobacteriaceae</taxon>
        <taxon>Mycobacterium</taxon>
    </lineage>
</organism>
<name>A0A0U0W2A9_MYCBE</name>
<dbReference type="InterPro" id="IPR012999">
    <property type="entry name" value="Pyr_OxRdtase_I_AS"/>
</dbReference>
<protein>
    <submittedName>
        <fullName evidence="14">Mercuric reductase</fullName>
    </submittedName>
</protein>
<keyword evidence="5 11" id="KW-0560">Oxidoreductase</keyword>
<comment type="similarity">
    <text evidence="1 11">Belongs to the class-I pyridine nucleotide-disulfide oxidoreductase family.</text>
</comment>
<evidence type="ECO:0000313" key="14">
    <source>
        <dbReference type="EMBL" id="CPR04406.1"/>
    </source>
</evidence>
<sequence length="463" mass="49411">MTEHFDAIVVGAGQAGPPLAGRLTAAGQRVAVVERKLIGGTCVNNGCIPTKTLVASAHAAHLARRGAEYGVGTGSVSVDMAKVKARKDGIMLADREGVEGWLDGMEGCTVFRGHARFEDPHTLRVGPDLLKADRIFLNVGGRAVVPDIPGLSDVEFLANVSILELDTLPQHLVIVGGSYIALEFAQMYRRFGARVTVVERGSRLASREDDDVSATIREILEAEGIDVVLGADGVRVAKRDKGFEGFEGFELTPADGADPVRGSHLLLAVGRRPNTDDLGLDAAGVQTDARGYIVVDDQLKTNVDHIWAMGDCNGRGAFTHTSYNDFEIVAANLLDDDPRRVSDRITTYALYIDPPLGRAGMTVAQVRASGRRALVGKRPMTRVGRAVEKGETQGFMKVVVDADTHEILGAAILGVGGDEAIHAILDVMSAKAPYTTLARTMHIHPTVSELIPTVLQEMSPLSD</sequence>
<keyword evidence="9" id="KW-0520">NAD</keyword>
<dbReference type="Proteomes" id="UP000198875">
    <property type="component" value="Unassembled WGS sequence"/>
</dbReference>
<evidence type="ECO:0000256" key="9">
    <source>
        <dbReference type="PIRSR" id="PIRSR000350-3"/>
    </source>
</evidence>
<evidence type="ECO:0000256" key="7">
    <source>
        <dbReference type="ARBA" id="ARBA00023284"/>
    </source>
</evidence>
<dbReference type="PANTHER" id="PTHR43014">
    <property type="entry name" value="MERCURIC REDUCTASE"/>
    <property type="match status" value="1"/>
</dbReference>
<evidence type="ECO:0000259" key="13">
    <source>
        <dbReference type="Pfam" id="PF07992"/>
    </source>
</evidence>
<feature type="binding site" evidence="9">
    <location>
        <position position="51"/>
    </location>
    <ligand>
        <name>FAD</name>
        <dbReference type="ChEBI" id="CHEBI:57692"/>
    </ligand>
</feature>
<dbReference type="PANTHER" id="PTHR43014:SF2">
    <property type="entry name" value="MERCURIC REDUCTASE"/>
    <property type="match status" value="1"/>
</dbReference>
<feature type="binding site" evidence="9">
    <location>
        <begin position="176"/>
        <end position="183"/>
    </location>
    <ligand>
        <name>NAD(+)</name>
        <dbReference type="ChEBI" id="CHEBI:57540"/>
    </ligand>
</feature>
<keyword evidence="6" id="KW-1015">Disulfide bond</keyword>
<keyword evidence="9" id="KW-0547">Nucleotide-binding</keyword>
<dbReference type="InterPro" id="IPR036188">
    <property type="entry name" value="FAD/NAD-bd_sf"/>
</dbReference>
<evidence type="ECO:0000256" key="10">
    <source>
        <dbReference type="PIRSR" id="PIRSR000350-4"/>
    </source>
</evidence>
<dbReference type="SUPFAM" id="SSF55424">
    <property type="entry name" value="FAD/NAD-linked reductases, dimerisation (C-terminal) domain"/>
    <property type="match status" value="1"/>
</dbReference>
<dbReference type="PRINTS" id="PR00411">
    <property type="entry name" value="PNDRDTASEI"/>
</dbReference>
<dbReference type="Pfam" id="PF02852">
    <property type="entry name" value="Pyr_redox_dim"/>
    <property type="match status" value="1"/>
</dbReference>
<reference evidence="14 15" key="1">
    <citation type="submission" date="2015-03" db="EMBL/GenBank/DDBJ databases">
        <authorList>
            <person name="Murphy D."/>
        </authorList>
    </citation>
    <scope>NUCLEOTIDE SEQUENCE [LARGE SCALE GENOMIC DNA]</scope>
    <source>
        <strain evidence="14 15">DSM 44277</strain>
    </source>
</reference>
<dbReference type="GO" id="GO:0050660">
    <property type="term" value="F:flavin adenine dinucleotide binding"/>
    <property type="evidence" value="ECO:0007669"/>
    <property type="project" value="TreeGrafter"/>
</dbReference>
<dbReference type="Gene3D" id="3.30.390.30">
    <property type="match status" value="1"/>
</dbReference>
<dbReference type="Gene3D" id="3.50.50.60">
    <property type="entry name" value="FAD/NAD(P)-binding domain"/>
    <property type="match status" value="2"/>
</dbReference>
<dbReference type="AlphaFoldDB" id="A0A0U0W2A9"/>
<dbReference type="OrthoDB" id="9800167at2"/>
<accession>A0A0U0W2A9</accession>
<dbReference type="PRINTS" id="PR00368">
    <property type="entry name" value="FADPNR"/>
</dbReference>
<evidence type="ECO:0000256" key="8">
    <source>
        <dbReference type="PIRSR" id="PIRSR000350-2"/>
    </source>
</evidence>
<dbReference type="EMBL" id="CSTD01000001">
    <property type="protein sequence ID" value="CPR04406.1"/>
    <property type="molecule type" value="Genomic_DNA"/>
</dbReference>
<evidence type="ECO:0000256" key="4">
    <source>
        <dbReference type="ARBA" id="ARBA00022857"/>
    </source>
</evidence>
<feature type="domain" description="FAD/NAD(P)-binding" evidence="13">
    <location>
        <begin position="6"/>
        <end position="322"/>
    </location>
</feature>
<evidence type="ECO:0000256" key="2">
    <source>
        <dbReference type="ARBA" id="ARBA00022630"/>
    </source>
</evidence>
<feature type="active site" description="Proton acceptor" evidence="8">
    <location>
        <position position="444"/>
    </location>
</feature>
<feature type="binding site" evidence="9">
    <location>
        <position position="199"/>
    </location>
    <ligand>
        <name>NAD(+)</name>
        <dbReference type="ChEBI" id="CHEBI:57540"/>
    </ligand>
</feature>
<feature type="domain" description="Pyridine nucleotide-disulphide oxidoreductase dimerisation" evidence="12">
    <location>
        <begin position="349"/>
        <end position="452"/>
    </location>
</feature>
<dbReference type="GO" id="GO:0003955">
    <property type="term" value="F:NAD(P)H dehydrogenase (quinone) activity"/>
    <property type="evidence" value="ECO:0007669"/>
    <property type="project" value="TreeGrafter"/>
</dbReference>
<evidence type="ECO:0000313" key="15">
    <source>
        <dbReference type="Proteomes" id="UP000198875"/>
    </source>
</evidence>
<keyword evidence="2 11" id="KW-0285">Flavoprotein</keyword>
<dbReference type="SUPFAM" id="SSF51905">
    <property type="entry name" value="FAD/NAD(P)-binding domain"/>
    <property type="match status" value="1"/>
</dbReference>
<comment type="cofactor">
    <cofactor evidence="9">
        <name>FAD</name>
        <dbReference type="ChEBI" id="CHEBI:57692"/>
    </cofactor>
    <text evidence="9">Binds 1 FAD per subunit.</text>
</comment>
<evidence type="ECO:0000259" key="12">
    <source>
        <dbReference type="Pfam" id="PF02852"/>
    </source>
</evidence>
<dbReference type="GO" id="GO:0016668">
    <property type="term" value="F:oxidoreductase activity, acting on a sulfur group of donors, NAD(P) as acceptor"/>
    <property type="evidence" value="ECO:0007669"/>
    <property type="project" value="InterPro"/>
</dbReference>
<dbReference type="PROSITE" id="PS00076">
    <property type="entry name" value="PYRIDINE_REDOX_1"/>
    <property type="match status" value="1"/>
</dbReference>
<keyword evidence="7 11" id="KW-0676">Redox-active center</keyword>
<dbReference type="InterPro" id="IPR004099">
    <property type="entry name" value="Pyr_nucl-diS_OxRdtase_dimer"/>
</dbReference>
<evidence type="ECO:0000256" key="6">
    <source>
        <dbReference type="ARBA" id="ARBA00023157"/>
    </source>
</evidence>
<evidence type="ECO:0000256" key="1">
    <source>
        <dbReference type="ARBA" id="ARBA00007532"/>
    </source>
</evidence>
<dbReference type="InterPro" id="IPR016156">
    <property type="entry name" value="FAD/NAD-linked_Rdtase_dimer_sf"/>
</dbReference>
<evidence type="ECO:0000256" key="11">
    <source>
        <dbReference type="RuleBase" id="RU003691"/>
    </source>
</evidence>
<evidence type="ECO:0000256" key="3">
    <source>
        <dbReference type="ARBA" id="ARBA00022827"/>
    </source>
</evidence>
<gene>
    <name evidence="14" type="primary">lpd_1</name>
    <name evidence="14" type="ORF">BN971_00424</name>
</gene>
<dbReference type="NCBIfam" id="NF004992">
    <property type="entry name" value="PRK06370.1-4"/>
    <property type="match status" value="1"/>
</dbReference>
<proteinExistence type="inferred from homology"/>
<dbReference type="InterPro" id="IPR001100">
    <property type="entry name" value="Pyr_nuc-diS_OxRdtase"/>
</dbReference>
<dbReference type="RefSeq" id="WP_090349755.1">
    <property type="nucleotide sequence ID" value="NZ_CSTD01000001.1"/>
</dbReference>
<keyword evidence="4" id="KW-0521">NADP</keyword>
<keyword evidence="3 9" id="KW-0274">FAD</keyword>
<dbReference type="InterPro" id="IPR023753">
    <property type="entry name" value="FAD/NAD-binding_dom"/>
</dbReference>
<dbReference type="PIRSF" id="PIRSF000350">
    <property type="entry name" value="Mercury_reductase_MerA"/>
    <property type="match status" value="1"/>
</dbReference>
<evidence type="ECO:0000256" key="5">
    <source>
        <dbReference type="ARBA" id="ARBA00023002"/>
    </source>
</evidence>
<feature type="binding site" evidence="9">
    <location>
        <position position="311"/>
    </location>
    <ligand>
        <name>FAD</name>
        <dbReference type="ChEBI" id="CHEBI:57692"/>
    </ligand>
</feature>
<dbReference type="Pfam" id="PF07992">
    <property type="entry name" value="Pyr_redox_2"/>
    <property type="match status" value="1"/>
</dbReference>
<feature type="binding site" evidence="9">
    <location>
        <position position="270"/>
    </location>
    <ligand>
        <name>NAD(+)</name>
        <dbReference type="ChEBI" id="CHEBI:57540"/>
    </ligand>
</feature>
<feature type="disulfide bond" description="Redox-active" evidence="10">
    <location>
        <begin position="42"/>
        <end position="47"/>
    </location>
</feature>